<comment type="caution">
    <text evidence="1">The sequence shown here is derived from an EMBL/GenBank/DDBJ whole genome shotgun (WGS) entry which is preliminary data.</text>
</comment>
<dbReference type="RefSeq" id="WP_356958145.1">
    <property type="nucleotide sequence ID" value="NZ_JBEYBD010000011.1"/>
</dbReference>
<dbReference type="EMBL" id="JBEYBF010000010">
    <property type="protein sequence ID" value="MEU1953411.1"/>
    <property type="molecule type" value="Genomic_DNA"/>
</dbReference>
<organism evidence="1 2">
    <name type="scientific">Nocardia rhamnosiphila</name>
    <dbReference type="NCBI Taxonomy" id="426716"/>
    <lineage>
        <taxon>Bacteria</taxon>
        <taxon>Bacillati</taxon>
        <taxon>Actinomycetota</taxon>
        <taxon>Actinomycetes</taxon>
        <taxon>Mycobacteriales</taxon>
        <taxon>Nocardiaceae</taxon>
        <taxon>Nocardia</taxon>
    </lineage>
</organism>
<gene>
    <name evidence="1" type="ORF">ABZ510_16240</name>
</gene>
<name>A0ABV2WR95_9NOCA</name>
<reference evidence="1 2" key="1">
    <citation type="submission" date="2024-06" db="EMBL/GenBank/DDBJ databases">
        <title>The Natural Products Discovery Center: Release of the First 8490 Sequenced Strains for Exploring Actinobacteria Biosynthetic Diversity.</title>
        <authorList>
            <person name="Kalkreuter E."/>
            <person name="Kautsar S.A."/>
            <person name="Yang D."/>
            <person name="Bader C.D."/>
            <person name="Teijaro C.N."/>
            <person name="Fluegel L."/>
            <person name="Davis C.M."/>
            <person name="Simpson J.R."/>
            <person name="Lauterbach L."/>
            <person name="Steele A.D."/>
            <person name="Gui C."/>
            <person name="Meng S."/>
            <person name="Li G."/>
            <person name="Viehrig K."/>
            <person name="Ye F."/>
            <person name="Su P."/>
            <person name="Kiefer A.F."/>
            <person name="Nichols A."/>
            <person name="Cepeda A.J."/>
            <person name="Yan W."/>
            <person name="Fan B."/>
            <person name="Jiang Y."/>
            <person name="Adhikari A."/>
            <person name="Zheng C.-J."/>
            <person name="Schuster L."/>
            <person name="Cowan T.M."/>
            <person name="Smanski M.J."/>
            <person name="Chevrette M.G."/>
            <person name="De Carvalho L.P.S."/>
            <person name="Shen B."/>
        </authorList>
    </citation>
    <scope>NUCLEOTIDE SEQUENCE [LARGE SCALE GENOMIC DNA]</scope>
    <source>
        <strain evidence="1 2">NPDC019708</strain>
    </source>
</reference>
<dbReference type="SUPFAM" id="SSF159501">
    <property type="entry name" value="EreA/ChaN-like"/>
    <property type="match status" value="1"/>
</dbReference>
<dbReference type="Pfam" id="PF05139">
    <property type="entry name" value="Erythro_esteras"/>
    <property type="match status" value="1"/>
</dbReference>
<evidence type="ECO:0000313" key="1">
    <source>
        <dbReference type="EMBL" id="MEU1953411.1"/>
    </source>
</evidence>
<dbReference type="Gene3D" id="3.40.1660.10">
    <property type="entry name" value="EreA-like (biosynthetic domain)"/>
    <property type="match status" value="1"/>
</dbReference>
<sequence>MRPVLEPLTDYLCEVDPGVVHLARRALDIDDRIKGTSHAAVAPRWAELPTAEQTALTAALARLSVRLRALEPLYVQRGGRHRYDLAAQRLAVAVHAEYMFPAIHGVFDGTGLPADASARDRLMADSLHWHRAHLDDPGARIVPLAHNNHIQKTPAEFDGVLALYPLGHYLATELCDDYRTMALTHTAASVPASTPTRRKSPGSW</sequence>
<dbReference type="Proteomes" id="UP001550628">
    <property type="component" value="Unassembled WGS sequence"/>
</dbReference>
<accession>A0ABV2WR95</accession>
<dbReference type="Gene3D" id="1.20.1440.30">
    <property type="entry name" value="Biosynthetic Protein domain"/>
    <property type="match status" value="1"/>
</dbReference>
<dbReference type="InterPro" id="IPR007815">
    <property type="entry name" value="Emycin_Estase"/>
</dbReference>
<keyword evidence="2" id="KW-1185">Reference proteome</keyword>
<proteinExistence type="predicted"/>
<protein>
    <submittedName>
        <fullName evidence="1">Erythromycin esterase family protein</fullName>
    </submittedName>
</protein>
<evidence type="ECO:0000313" key="2">
    <source>
        <dbReference type="Proteomes" id="UP001550628"/>
    </source>
</evidence>